<protein>
    <recommendedName>
        <fullName evidence="1">Bacteriophage T5 Orf172 DNA-binding domain-containing protein</fullName>
    </recommendedName>
</protein>
<accession>A0ABX3TNR5</accession>
<evidence type="ECO:0000313" key="3">
    <source>
        <dbReference type="Proteomes" id="UP000192847"/>
    </source>
</evidence>
<proteinExistence type="predicted"/>
<dbReference type="Pfam" id="PF13455">
    <property type="entry name" value="MUG113"/>
    <property type="match status" value="1"/>
</dbReference>
<dbReference type="InterPro" id="IPR018306">
    <property type="entry name" value="Phage_T5_Orf172_DNA-bd"/>
</dbReference>
<feature type="domain" description="Bacteriophage T5 Orf172 DNA-binding" evidence="1">
    <location>
        <begin position="166"/>
        <end position="241"/>
    </location>
</feature>
<keyword evidence="3" id="KW-1185">Reference proteome</keyword>
<name>A0ABX3TNR5_9MYCO</name>
<dbReference type="EMBL" id="MVIL01000021">
    <property type="protein sequence ID" value="ORB80469.1"/>
    <property type="molecule type" value="Genomic_DNA"/>
</dbReference>
<dbReference type="Proteomes" id="UP000192847">
    <property type="component" value="Unassembled WGS sequence"/>
</dbReference>
<dbReference type="SMART" id="SM00974">
    <property type="entry name" value="T5orf172"/>
    <property type="match status" value="1"/>
</dbReference>
<reference evidence="2 3" key="1">
    <citation type="submission" date="2017-02" db="EMBL/GenBank/DDBJ databases">
        <title>The new phylogeny of genus Mycobacterium.</title>
        <authorList>
            <person name="Tortoli E."/>
            <person name="Trovato A."/>
            <person name="Cirillo D.M."/>
        </authorList>
    </citation>
    <scope>NUCLEOTIDE SEQUENCE [LARGE SCALE GENOMIC DNA]</scope>
    <source>
        <strain evidence="2 3">CCUG 56329</strain>
    </source>
</reference>
<sequence>MPVDKDEILDEIRRCAAENGGVPIGRERFVAETGIKPSHWNGIHWLTWTEAVREAGFEPNAMNERKLDDDEMLSHLALLTRRLGRYPTSAEMVRECRTDSMFPSVKTVRIRIGGKQEVISRLREFAKSHDDFDDVQDILSAHTDDEKPEDLDEPVAAPANGTVYLIKSGRYHKIGRTNAVGRRSYEIALQLPERSVVVHSFETDDPAGIERYWHDRFKDRRRNGEWFLLSSADVAAFKRRRRFM</sequence>
<evidence type="ECO:0000313" key="2">
    <source>
        <dbReference type="EMBL" id="ORB80469.1"/>
    </source>
</evidence>
<gene>
    <name evidence="2" type="ORF">BST46_08655</name>
</gene>
<dbReference type="RefSeq" id="WP_023875348.1">
    <property type="nucleotide sequence ID" value="NZ_MVIL01000021.1"/>
</dbReference>
<evidence type="ECO:0000259" key="1">
    <source>
        <dbReference type="SMART" id="SM00974"/>
    </source>
</evidence>
<organism evidence="2 3">
    <name type="scientific">Mycobacterium timonense</name>
    <dbReference type="NCBI Taxonomy" id="701043"/>
    <lineage>
        <taxon>Bacteria</taxon>
        <taxon>Bacillati</taxon>
        <taxon>Actinomycetota</taxon>
        <taxon>Actinomycetes</taxon>
        <taxon>Mycobacteriales</taxon>
        <taxon>Mycobacteriaceae</taxon>
        <taxon>Mycobacterium</taxon>
        <taxon>Mycobacterium avium complex (MAC)</taxon>
    </lineage>
</organism>
<comment type="caution">
    <text evidence="2">The sequence shown here is derived from an EMBL/GenBank/DDBJ whole genome shotgun (WGS) entry which is preliminary data.</text>
</comment>